<feature type="domain" description="GP-PDE" evidence="1">
    <location>
        <begin position="4"/>
        <end position="235"/>
    </location>
</feature>
<dbReference type="CDD" id="cd08556">
    <property type="entry name" value="GDPD"/>
    <property type="match status" value="1"/>
</dbReference>
<sequence length="239" mass="27253">MMKKLIIAHRGFHNSATENTIEAYQKAIEIGVDGIEFDVRKTKDDILISHHDEIIYNKYISNLTYEQINKIAADKGFTVPTVEEVLKITKGKVKLFVELKEEGYEDDIINLLLKYLNLEEFIVISFNVRSLKLIKSSYADVKTGLLLRTKKAKLLGFIIKIFSFLPSSIIFGVNPDILLPHVDGYSLELLKFAQREQKNIVLWTVNDEVMIGKFLKDNIVQGIITDSPDVAIFSTKLCQ</sequence>
<proteinExistence type="predicted"/>
<dbReference type="PANTHER" id="PTHR46211:SF1">
    <property type="entry name" value="GLYCEROPHOSPHODIESTER PHOSPHODIESTERASE, CYTOPLASMIC"/>
    <property type="match status" value="1"/>
</dbReference>
<keyword evidence="3" id="KW-1185">Reference proteome</keyword>
<evidence type="ECO:0000313" key="3">
    <source>
        <dbReference type="Proteomes" id="UP001204953"/>
    </source>
</evidence>
<dbReference type="GO" id="GO:0008081">
    <property type="term" value="F:phosphoric diester hydrolase activity"/>
    <property type="evidence" value="ECO:0007669"/>
    <property type="project" value="InterPro"/>
</dbReference>
<dbReference type="PROSITE" id="PS51704">
    <property type="entry name" value="GP_PDE"/>
    <property type="match status" value="1"/>
</dbReference>
<name>A0AAE3KQL9_9CYAN</name>
<comment type="caution">
    <text evidence="2">The sequence shown here is derived from an EMBL/GenBank/DDBJ whole genome shotgun (WGS) entry which is preliminary data.</text>
</comment>
<dbReference type="InterPro" id="IPR017946">
    <property type="entry name" value="PLC-like_Pdiesterase_TIM-brl"/>
</dbReference>
<dbReference type="RefSeq" id="WP_254014716.1">
    <property type="nucleotide sequence ID" value="NZ_JAMZMM010000447.1"/>
</dbReference>
<evidence type="ECO:0000259" key="1">
    <source>
        <dbReference type="PROSITE" id="PS51704"/>
    </source>
</evidence>
<accession>A0AAE3KQL9</accession>
<gene>
    <name evidence="2" type="ORF">NJ959_26495</name>
</gene>
<protein>
    <submittedName>
        <fullName evidence="2">Glycerophosphodiester phosphodiesterase</fullName>
    </submittedName>
</protein>
<organism evidence="2 3">
    <name type="scientific">Limnofasciculus baicalensis BBK-W-15</name>
    <dbReference type="NCBI Taxonomy" id="2699891"/>
    <lineage>
        <taxon>Bacteria</taxon>
        <taxon>Bacillati</taxon>
        <taxon>Cyanobacteriota</taxon>
        <taxon>Cyanophyceae</taxon>
        <taxon>Coleofasciculales</taxon>
        <taxon>Coleofasciculaceae</taxon>
        <taxon>Limnofasciculus</taxon>
        <taxon>Limnofasciculus baicalensis</taxon>
    </lineage>
</organism>
<dbReference type="PANTHER" id="PTHR46211">
    <property type="entry name" value="GLYCEROPHOSPHORYL DIESTER PHOSPHODIESTERASE"/>
    <property type="match status" value="1"/>
</dbReference>
<dbReference type="GO" id="GO:0006629">
    <property type="term" value="P:lipid metabolic process"/>
    <property type="evidence" value="ECO:0007669"/>
    <property type="project" value="InterPro"/>
</dbReference>
<dbReference type="EMBL" id="JAMZMM010000447">
    <property type="protein sequence ID" value="MCP2731986.1"/>
    <property type="molecule type" value="Genomic_DNA"/>
</dbReference>
<dbReference type="Proteomes" id="UP001204953">
    <property type="component" value="Unassembled WGS sequence"/>
</dbReference>
<dbReference type="Gene3D" id="3.20.20.190">
    <property type="entry name" value="Phosphatidylinositol (PI) phosphodiesterase"/>
    <property type="match status" value="1"/>
</dbReference>
<evidence type="ECO:0000313" key="2">
    <source>
        <dbReference type="EMBL" id="MCP2731986.1"/>
    </source>
</evidence>
<dbReference type="SUPFAM" id="SSF51695">
    <property type="entry name" value="PLC-like phosphodiesterases"/>
    <property type="match status" value="1"/>
</dbReference>
<reference evidence="2" key="1">
    <citation type="submission" date="2022-06" db="EMBL/GenBank/DDBJ databases">
        <title>New cyanobacteria of genus Symplocastrum in benthos of Lake Baikal.</title>
        <authorList>
            <person name="Sorokovikova E."/>
            <person name="Tikhonova I."/>
            <person name="Krasnopeev A."/>
            <person name="Evseev P."/>
            <person name="Gladkikh A."/>
            <person name="Belykh O."/>
        </authorList>
    </citation>
    <scope>NUCLEOTIDE SEQUENCE</scope>
    <source>
        <strain evidence="2">BBK-W-15</strain>
    </source>
</reference>
<dbReference type="InterPro" id="IPR030395">
    <property type="entry name" value="GP_PDE_dom"/>
</dbReference>
<dbReference type="Pfam" id="PF03009">
    <property type="entry name" value="GDPD"/>
    <property type="match status" value="1"/>
</dbReference>
<dbReference type="AlphaFoldDB" id="A0AAE3KQL9"/>